<dbReference type="Proteomes" id="UP000178570">
    <property type="component" value="Unassembled WGS sequence"/>
</dbReference>
<dbReference type="InterPro" id="IPR018392">
    <property type="entry name" value="LysM"/>
</dbReference>
<feature type="domain" description="LysM" evidence="3">
    <location>
        <begin position="149"/>
        <end position="192"/>
    </location>
</feature>
<proteinExistence type="predicted"/>
<dbReference type="PANTHER" id="PTHR21666">
    <property type="entry name" value="PEPTIDASE-RELATED"/>
    <property type="match status" value="1"/>
</dbReference>
<feature type="transmembrane region" description="Helical" evidence="2">
    <location>
        <begin position="53"/>
        <end position="75"/>
    </location>
</feature>
<dbReference type="Pfam" id="PF01551">
    <property type="entry name" value="Peptidase_M23"/>
    <property type="match status" value="1"/>
</dbReference>
<dbReference type="CDD" id="cd12797">
    <property type="entry name" value="M23_peptidase"/>
    <property type="match status" value="1"/>
</dbReference>
<dbReference type="Gene3D" id="2.70.70.10">
    <property type="entry name" value="Glucose Permease (Domain IIA)"/>
    <property type="match status" value="1"/>
</dbReference>
<keyword evidence="1" id="KW-0732">Signal</keyword>
<sequence length="378" mass="40925">MVLEIAFLACYLESTALYTRLSAVFNSFFNLFKSLPKKLRSFTADLRERHRSFLGLLELVVLILCFSLVTTVLGFEKSLVFGKVAVFGGPENNSSLIQETLVSAGAVPPVTSSGLSLKNNAILGLAEPISGLSTTTTDILSRHSSNVVMSYTVAENDNLESLAKKFNIDINTIIWANNLNSTNLSSGDHLVILPISGILHEVSSSDSLETIVKAYGIDKERISIINGLMENEVLMPGEKLVIPGATEKQKLSLNSSWPEKDNRLRMPTTGWNWGKLHANNAVDIANSCGTPVFASAPGYIYQAEIDGWNNGYGGFLLIKHKNNLETLYAHLSTIFVSSGAFVDQGDLIGAIGNTGKVDGHTGCHLHLEVHGGENPFVK</sequence>
<dbReference type="CDD" id="cd00118">
    <property type="entry name" value="LysM"/>
    <property type="match status" value="2"/>
</dbReference>
<dbReference type="PANTHER" id="PTHR21666:SF289">
    <property type="entry name" value="L-ALA--D-GLU ENDOPEPTIDASE"/>
    <property type="match status" value="1"/>
</dbReference>
<accession>A0A1G1XL56</accession>
<gene>
    <name evidence="4" type="ORF">A2570_00985</name>
</gene>
<dbReference type="GO" id="GO:0004222">
    <property type="term" value="F:metalloendopeptidase activity"/>
    <property type="evidence" value="ECO:0007669"/>
    <property type="project" value="TreeGrafter"/>
</dbReference>
<protein>
    <recommendedName>
        <fullName evidence="3">LysM domain-containing protein</fullName>
    </recommendedName>
</protein>
<reference evidence="4 5" key="1">
    <citation type="journal article" date="2016" name="Nat. Commun.">
        <title>Thousands of microbial genomes shed light on interconnected biogeochemical processes in an aquifer system.</title>
        <authorList>
            <person name="Anantharaman K."/>
            <person name="Brown C.T."/>
            <person name="Hug L.A."/>
            <person name="Sharon I."/>
            <person name="Castelle C.J."/>
            <person name="Probst A.J."/>
            <person name="Thomas B.C."/>
            <person name="Singh A."/>
            <person name="Wilkins M.J."/>
            <person name="Karaoz U."/>
            <person name="Brodie E.L."/>
            <person name="Williams K.H."/>
            <person name="Hubbard S.S."/>
            <person name="Banfield J.F."/>
        </authorList>
    </citation>
    <scope>NUCLEOTIDE SEQUENCE [LARGE SCALE GENOMIC DNA]</scope>
</reference>
<evidence type="ECO:0000256" key="2">
    <source>
        <dbReference type="SAM" id="Phobius"/>
    </source>
</evidence>
<dbReference type="InterPro" id="IPR036779">
    <property type="entry name" value="LysM_dom_sf"/>
</dbReference>
<dbReference type="InterPro" id="IPR011055">
    <property type="entry name" value="Dup_hybrid_motif"/>
</dbReference>
<evidence type="ECO:0000256" key="1">
    <source>
        <dbReference type="ARBA" id="ARBA00022729"/>
    </source>
</evidence>
<name>A0A1G1XL56_9BACT</name>
<dbReference type="Pfam" id="PF01476">
    <property type="entry name" value="LysM"/>
    <property type="match status" value="2"/>
</dbReference>
<dbReference type="SUPFAM" id="SSF51261">
    <property type="entry name" value="Duplicated hybrid motif"/>
    <property type="match status" value="1"/>
</dbReference>
<dbReference type="SMART" id="SM00257">
    <property type="entry name" value="LysM"/>
    <property type="match status" value="2"/>
</dbReference>
<dbReference type="EMBL" id="MHHY01000006">
    <property type="protein sequence ID" value="OGY40692.1"/>
    <property type="molecule type" value="Genomic_DNA"/>
</dbReference>
<evidence type="ECO:0000313" key="4">
    <source>
        <dbReference type="EMBL" id="OGY40692.1"/>
    </source>
</evidence>
<dbReference type="InterPro" id="IPR050570">
    <property type="entry name" value="Cell_wall_metabolism_enzyme"/>
</dbReference>
<feature type="domain" description="LysM" evidence="3">
    <location>
        <begin position="198"/>
        <end position="242"/>
    </location>
</feature>
<keyword evidence="2" id="KW-1133">Transmembrane helix</keyword>
<evidence type="ECO:0000259" key="3">
    <source>
        <dbReference type="PROSITE" id="PS51782"/>
    </source>
</evidence>
<dbReference type="InterPro" id="IPR016047">
    <property type="entry name" value="M23ase_b-sheet_dom"/>
</dbReference>
<keyword evidence="2" id="KW-0472">Membrane</keyword>
<dbReference type="STRING" id="1797529.A2570_00985"/>
<keyword evidence="2" id="KW-0812">Transmembrane</keyword>
<comment type="caution">
    <text evidence="4">The sequence shown here is derived from an EMBL/GenBank/DDBJ whole genome shotgun (WGS) entry which is preliminary data.</text>
</comment>
<evidence type="ECO:0000313" key="5">
    <source>
        <dbReference type="Proteomes" id="UP000178570"/>
    </source>
</evidence>
<dbReference type="PROSITE" id="PS51782">
    <property type="entry name" value="LYSM"/>
    <property type="match status" value="2"/>
</dbReference>
<organism evidence="4 5">
    <name type="scientific">Candidatus Brennerbacteria bacterium RIFOXYD1_FULL_41_16</name>
    <dbReference type="NCBI Taxonomy" id="1797529"/>
    <lineage>
        <taxon>Bacteria</taxon>
        <taxon>Candidatus Brenneribacteriota</taxon>
    </lineage>
</organism>
<dbReference type="AlphaFoldDB" id="A0A1G1XL56"/>
<dbReference type="Gene3D" id="3.10.350.10">
    <property type="entry name" value="LysM domain"/>
    <property type="match status" value="2"/>
</dbReference>
<feature type="transmembrane region" description="Helical" evidence="2">
    <location>
        <begin position="6"/>
        <end position="32"/>
    </location>
</feature>